<dbReference type="EMBL" id="VJMH01000150">
    <property type="protein sequence ID" value="KAF0718420.1"/>
    <property type="molecule type" value="Genomic_DNA"/>
</dbReference>
<dbReference type="InterPro" id="IPR036397">
    <property type="entry name" value="RNaseH_sf"/>
</dbReference>
<dbReference type="Gene3D" id="3.30.420.10">
    <property type="entry name" value="Ribonuclease H-like superfamily/Ribonuclease H"/>
    <property type="match status" value="1"/>
</dbReference>
<evidence type="ECO:0000313" key="3">
    <source>
        <dbReference type="EMBL" id="KAF0718420.1"/>
    </source>
</evidence>
<dbReference type="AlphaFoldDB" id="A0A485K731"/>
<evidence type="ECO:0000313" key="4">
    <source>
        <dbReference type="EMBL" id="VFT78926.1"/>
    </source>
</evidence>
<dbReference type="InterPro" id="IPR009057">
    <property type="entry name" value="Homeodomain-like_sf"/>
</dbReference>
<dbReference type="OrthoDB" id="98288at2759"/>
<evidence type="ECO:0000256" key="1">
    <source>
        <dbReference type="ARBA" id="ARBA00023125"/>
    </source>
</evidence>
<dbReference type="GO" id="GO:0003677">
    <property type="term" value="F:DNA binding"/>
    <property type="evidence" value="ECO:0007669"/>
    <property type="project" value="UniProtKB-KW"/>
</dbReference>
<dbReference type="InterPro" id="IPR050863">
    <property type="entry name" value="CenT-Element_Derived"/>
</dbReference>
<dbReference type="EMBL" id="CAADRA010000150">
    <property type="protein sequence ID" value="VFT78926.1"/>
    <property type="molecule type" value="Genomic_DNA"/>
</dbReference>
<dbReference type="PANTHER" id="PTHR19303">
    <property type="entry name" value="TRANSPOSON"/>
    <property type="match status" value="1"/>
</dbReference>
<accession>A0A485K731</accession>
<dbReference type="Pfam" id="PF03221">
    <property type="entry name" value="HTH_Tnp_Tc5"/>
    <property type="match status" value="1"/>
</dbReference>
<organism evidence="4 5">
    <name type="scientific">Aphanomyces stellatus</name>
    <dbReference type="NCBI Taxonomy" id="120398"/>
    <lineage>
        <taxon>Eukaryota</taxon>
        <taxon>Sar</taxon>
        <taxon>Stramenopiles</taxon>
        <taxon>Oomycota</taxon>
        <taxon>Saprolegniomycetes</taxon>
        <taxon>Saprolegniales</taxon>
        <taxon>Verrucalvaceae</taxon>
        <taxon>Aphanomyces</taxon>
    </lineage>
</organism>
<dbReference type="Pfam" id="PF03184">
    <property type="entry name" value="DDE_1"/>
    <property type="match status" value="1"/>
</dbReference>
<dbReference type="PANTHER" id="PTHR19303:SF73">
    <property type="entry name" value="PROTEIN PDC2"/>
    <property type="match status" value="1"/>
</dbReference>
<dbReference type="GO" id="GO:0005634">
    <property type="term" value="C:nucleus"/>
    <property type="evidence" value="ECO:0007669"/>
    <property type="project" value="TreeGrafter"/>
</dbReference>
<protein>
    <submittedName>
        <fullName evidence="4">Aste57867_1715 protein</fullName>
    </submittedName>
</protein>
<dbReference type="Proteomes" id="UP000332933">
    <property type="component" value="Unassembled WGS sequence"/>
</dbReference>
<evidence type="ECO:0000313" key="5">
    <source>
        <dbReference type="Proteomes" id="UP000332933"/>
    </source>
</evidence>
<reference evidence="3" key="2">
    <citation type="submission" date="2019-06" db="EMBL/GenBank/DDBJ databases">
        <title>Genomics analysis of Aphanomyces spp. identifies a new class of oomycete effector associated with host adaptation.</title>
        <authorList>
            <person name="Gaulin E."/>
        </authorList>
    </citation>
    <scope>NUCLEOTIDE SEQUENCE</scope>
    <source>
        <strain evidence="3">CBS 578.67</strain>
    </source>
</reference>
<evidence type="ECO:0000259" key="2">
    <source>
        <dbReference type="PROSITE" id="PS51253"/>
    </source>
</evidence>
<reference evidence="4 5" key="1">
    <citation type="submission" date="2019-03" db="EMBL/GenBank/DDBJ databases">
        <authorList>
            <person name="Gaulin E."/>
            <person name="Dumas B."/>
        </authorList>
    </citation>
    <scope>NUCLEOTIDE SEQUENCE [LARGE SCALE GENOMIC DNA]</scope>
    <source>
        <strain evidence="4">CBS 568.67</strain>
    </source>
</reference>
<gene>
    <name evidence="4" type="primary">Aste57867_1715</name>
    <name evidence="3" type="ORF">As57867_001713</name>
    <name evidence="4" type="ORF">ASTE57867_1715</name>
</gene>
<feature type="domain" description="HTH CENPB-type" evidence="2">
    <location>
        <begin position="43"/>
        <end position="117"/>
    </location>
</feature>
<dbReference type="Gene3D" id="1.10.10.60">
    <property type="entry name" value="Homeodomain-like"/>
    <property type="match status" value="1"/>
</dbReference>
<proteinExistence type="predicted"/>
<sequence length="377" mass="42734">MNLSSLALWAAQKFGLSRTPAKSTISKIIKRHATPSLRSDVNERSNDRRVKLPEVEQTLLQWVLRCEELGVCITGDIIKEKALDICNELNIPTEQRLVFSRGWLYKFQRKHGLSCRYQHGEAGSVPQHIVDEGRKQTLQETSGYSADNVYNMDETALFYCMSPHRSITRNRIPGTKKSKKRITMALTTNADGSDAIDPLFIGTAARPRCFQSRSPQEFGFDYYNSGKAWMNADIFNSYLKTLDAKMVEEDRKILLLVDNAPPHLLKDDTLLRNVKLKMLPKNTTTYLQPQDAGIIAAFKSKYRKHQVRNALGQIDAVMAGRQDGLYEVPLNEAMQWAKDAWTSVSQETIQNCWARTGILDEHLTSFTSMVSELQIGA</sequence>
<dbReference type="SUPFAM" id="SSF46689">
    <property type="entry name" value="Homeodomain-like"/>
    <property type="match status" value="1"/>
</dbReference>
<keyword evidence="5" id="KW-1185">Reference proteome</keyword>
<dbReference type="InterPro" id="IPR006600">
    <property type="entry name" value="HTH_CenpB_DNA-bd_dom"/>
</dbReference>
<name>A0A485K731_9STRA</name>
<dbReference type="PROSITE" id="PS51253">
    <property type="entry name" value="HTH_CENPB"/>
    <property type="match status" value="1"/>
</dbReference>
<keyword evidence="1" id="KW-0238">DNA-binding</keyword>
<dbReference type="SMART" id="SM00674">
    <property type="entry name" value="CENPB"/>
    <property type="match status" value="1"/>
</dbReference>
<dbReference type="InterPro" id="IPR004875">
    <property type="entry name" value="DDE_SF_endonuclease_dom"/>
</dbReference>